<protein>
    <submittedName>
        <fullName evidence="7">ABC transporter ATP-binding protein</fullName>
    </submittedName>
</protein>
<gene>
    <name evidence="7" type="ORF">E8M01_02580</name>
</gene>
<dbReference type="Proteomes" id="UP000298781">
    <property type="component" value="Chromosome"/>
</dbReference>
<evidence type="ECO:0000256" key="4">
    <source>
        <dbReference type="ARBA" id="ARBA00022840"/>
    </source>
</evidence>
<reference evidence="7 8" key="1">
    <citation type="submission" date="2019-04" db="EMBL/GenBank/DDBJ databases">
        <title>Phreatobacter aquaticus sp. nov.</title>
        <authorList>
            <person name="Choi A."/>
        </authorList>
    </citation>
    <scope>NUCLEOTIDE SEQUENCE [LARGE SCALE GENOMIC DNA]</scope>
    <source>
        <strain evidence="7 8">KCTC 52518</strain>
    </source>
</reference>
<evidence type="ECO:0000259" key="6">
    <source>
        <dbReference type="PROSITE" id="PS50893"/>
    </source>
</evidence>
<dbReference type="PROSITE" id="PS50893">
    <property type="entry name" value="ABC_TRANSPORTER_2"/>
    <property type="match status" value="1"/>
</dbReference>
<accession>A0A4D7B5D4</accession>
<keyword evidence="3" id="KW-0547">Nucleotide-binding</keyword>
<evidence type="ECO:0000313" key="7">
    <source>
        <dbReference type="EMBL" id="QCI63217.1"/>
    </source>
</evidence>
<dbReference type="Pfam" id="PF00005">
    <property type="entry name" value="ABC_tran"/>
    <property type="match status" value="1"/>
</dbReference>
<dbReference type="PROSITE" id="PS00211">
    <property type="entry name" value="ABC_TRANSPORTER_1"/>
    <property type="match status" value="1"/>
</dbReference>
<dbReference type="GO" id="GO:0005524">
    <property type="term" value="F:ATP binding"/>
    <property type="evidence" value="ECO:0007669"/>
    <property type="project" value="UniProtKB-KW"/>
</dbReference>
<dbReference type="InterPro" id="IPR003593">
    <property type="entry name" value="AAA+_ATPase"/>
</dbReference>
<evidence type="ECO:0000256" key="3">
    <source>
        <dbReference type="ARBA" id="ARBA00022741"/>
    </source>
</evidence>
<sequence>MPLLEIENLASGYGDAVVIEDISLAIDEQEGLAVLGRNGVGKTTLMLSIMGHAAQMSGALRWNGTDVSGLPAYARARLGLGWVPQERDIFPSLTVEENLLIAGRPGRFRLADIYGLFPRLSERRLNMGDKLSGGEQQMLAIGRTLMTNPKLLLLDEPFEGLAPVIVEELERTLQRLRRDEGFATVIVEQRAEDALRLSDRAIVLDRGRIVLSGQSSELLADFDRVQQWIAV</sequence>
<organism evidence="7 8">
    <name type="scientific">Phreatobacter stygius</name>
    <dbReference type="NCBI Taxonomy" id="1940610"/>
    <lineage>
        <taxon>Bacteria</taxon>
        <taxon>Pseudomonadati</taxon>
        <taxon>Pseudomonadota</taxon>
        <taxon>Alphaproteobacteria</taxon>
        <taxon>Hyphomicrobiales</taxon>
        <taxon>Phreatobacteraceae</taxon>
        <taxon>Phreatobacter</taxon>
    </lineage>
</organism>
<dbReference type="Gene3D" id="3.40.50.300">
    <property type="entry name" value="P-loop containing nucleotide triphosphate hydrolases"/>
    <property type="match status" value="1"/>
</dbReference>
<dbReference type="EMBL" id="CP039690">
    <property type="protein sequence ID" value="QCI63217.1"/>
    <property type="molecule type" value="Genomic_DNA"/>
</dbReference>
<dbReference type="AlphaFoldDB" id="A0A4D7B5D4"/>
<dbReference type="GO" id="GO:0015658">
    <property type="term" value="F:branched-chain amino acid transmembrane transporter activity"/>
    <property type="evidence" value="ECO:0007669"/>
    <property type="project" value="TreeGrafter"/>
</dbReference>
<dbReference type="PANTHER" id="PTHR43820:SF2">
    <property type="entry name" value="ABC TRANSPORTER ATP-BINDING PROTEIN"/>
    <property type="match status" value="1"/>
</dbReference>
<dbReference type="GO" id="GO:0015807">
    <property type="term" value="P:L-amino acid transport"/>
    <property type="evidence" value="ECO:0007669"/>
    <property type="project" value="TreeGrafter"/>
</dbReference>
<dbReference type="KEGG" id="pstg:E8M01_02580"/>
<proteinExistence type="inferred from homology"/>
<dbReference type="PANTHER" id="PTHR43820">
    <property type="entry name" value="HIGH-AFFINITY BRANCHED-CHAIN AMINO ACID TRANSPORT ATP-BINDING PROTEIN LIVF"/>
    <property type="match status" value="1"/>
</dbReference>
<dbReference type="InterPro" id="IPR052156">
    <property type="entry name" value="BCAA_Transport_ATP-bd_LivF"/>
</dbReference>
<dbReference type="SMART" id="SM00382">
    <property type="entry name" value="AAA"/>
    <property type="match status" value="1"/>
</dbReference>
<name>A0A4D7B5D4_9HYPH</name>
<evidence type="ECO:0000313" key="8">
    <source>
        <dbReference type="Proteomes" id="UP000298781"/>
    </source>
</evidence>
<keyword evidence="2" id="KW-0813">Transport</keyword>
<dbReference type="RefSeq" id="WP_136958678.1">
    <property type="nucleotide sequence ID" value="NZ_CP039690.1"/>
</dbReference>
<evidence type="ECO:0000256" key="1">
    <source>
        <dbReference type="ARBA" id="ARBA00005417"/>
    </source>
</evidence>
<dbReference type="SUPFAM" id="SSF52540">
    <property type="entry name" value="P-loop containing nucleoside triphosphate hydrolases"/>
    <property type="match status" value="1"/>
</dbReference>
<dbReference type="InterPro" id="IPR027417">
    <property type="entry name" value="P-loop_NTPase"/>
</dbReference>
<dbReference type="InterPro" id="IPR003439">
    <property type="entry name" value="ABC_transporter-like_ATP-bd"/>
</dbReference>
<evidence type="ECO:0000256" key="5">
    <source>
        <dbReference type="ARBA" id="ARBA00022970"/>
    </source>
</evidence>
<dbReference type="OrthoDB" id="9775250at2"/>
<feature type="domain" description="ABC transporter" evidence="6">
    <location>
        <begin position="4"/>
        <end position="231"/>
    </location>
</feature>
<keyword evidence="5" id="KW-0029">Amino-acid transport</keyword>
<dbReference type="InterPro" id="IPR017871">
    <property type="entry name" value="ABC_transporter-like_CS"/>
</dbReference>
<evidence type="ECO:0000256" key="2">
    <source>
        <dbReference type="ARBA" id="ARBA00022448"/>
    </source>
</evidence>
<dbReference type="CDD" id="cd03224">
    <property type="entry name" value="ABC_TM1139_LivF_branched"/>
    <property type="match status" value="1"/>
</dbReference>
<dbReference type="GO" id="GO:0016887">
    <property type="term" value="F:ATP hydrolysis activity"/>
    <property type="evidence" value="ECO:0007669"/>
    <property type="project" value="InterPro"/>
</dbReference>
<keyword evidence="4 7" id="KW-0067">ATP-binding</keyword>
<keyword evidence="8" id="KW-1185">Reference proteome</keyword>
<comment type="similarity">
    <text evidence="1">Belongs to the ABC transporter superfamily.</text>
</comment>